<accession>A0AA88VZB9</accession>
<organism evidence="1 2">
    <name type="scientific">Escallonia herrerae</name>
    <dbReference type="NCBI Taxonomy" id="1293975"/>
    <lineage>
        <taxon>Eukaryota</taxon>
        <taxon>Viridiplantae</taxon>
        <taxon>Streptophyta</taxon>
        <taxon>Embryophyta</taxon>
        <taxon>Tracheophyta</taxon>
        <taxon>Spermatophyta</taxon>
        <taxon>Magnoliopsida</taxon>
        <taxon>eudicotyledons</taxon>
        <taxon>Gunneridae</taxon>
        <taxon>Pentapetalae</taxon>
        <taxon>asterids</taxon>
        <taxon>campanulids</taxon>
        <taxon>Escalloniales</taxon>
        <taxon>Escalloniaceae</taxon>
        <taxon>Escallonia</taxon>
    </lineage>
</organism>
<evidence type="ECO:0000313" key="1">
    <source>
        <dbReference type="EMBL" id="KAK3016989.1"/>
    </source>
</evidence>
<gene>
    <name evidence="1" type="ORF">RJ639_005354</name>
</gene>
<comment type="caution">
    <text evidence="1">The sequence shown here is derived from an EMBL/GenBank/DDBJ whole genome shotgun (WGS) entry which is preliminary data.</text>
</comment>
<evidence type="ECO:0000313" key="2">
    <source>
        <dbReference type="Proteomes" id="UP001188597"/>
    </source>
</evidence>
<protein>
    <submittedName>
        <fullName evidence="1">Uncharacterized protein</fullName>
    </submittedName>
</protein>
<keyword evidence="2" id="KW-1185">Reference proteome</keyword>
<dbReference type="EMBL" id="JAVXUP010001033">
    <property type="protein sequence ID" value="KAK3016989.1"/>
    <property type="molecule type" value="Genomic_DNA"/>
</dbReference>
<sequence length="125" mass="13862">MCGMPHVNRAVGLEQGMLSREVYTIKHKYRGSWNERQTRKMRGNGGGGVRGRMWLRRGGAEEGDGCMIGEGGGGKWNSNVSIKYHVKRIHVNQKAETTSLTAVLLDINYTQALSPVLMMVLIMGQ</sequence>
<name>A0AA88VZB9_9ASTE</name>
<dbReference type="Proteomes" id="UP001188597">
    <property type="component" value="Unassembled WGS sequence"/>
</dbReference>
<proteinExistence type="predicted"/>
<reference evidence="1" key="1">
    <citation type="submission" date="2022-12" db="EMBL/GenBank/DDBJ databases">
        <title>Draft genome assemblies for two species of Escallonia (Escalloniales).</title>
        <authorList>
            <person name="Chanderbali A."/>
            <person name="Dervinis C."/>
            <person name="Anghel I."/>
            <person name="Soltis D."/>
            <person name="Soltis P."/>
            <person name="Zapata F."/>
        </authorList>
    </citation>
    <scope>NUCLEOTIDE SEQUENCE</scope>
    <source>
        <strain evidence="1">UCBG64.0493</strain>
        <tissue evidence="1">Leaf</tissue>
    </source>
</reference>
<dbReference type="AlphaFoldDB" id="A0AA88VZB9"/>